<proteinExistence type="predicted"/>
<evidence type="ECO:0000313" key="1">
    <source>
        <dbReference type="EMBL" id="MFC5996228.1"/>
    </source>
</evidence>
<evidence type="ECO:0000313" key="2">
    <source>
        <dbReference type="Proteomes" id="UP001596302"/>
    </source>
</evidence>
<protein>
    <recommendedName>
        <fullName evidence="3">ANTAR domain-containing protein</fullName>
    </recommendedName>
</protein>
<evidence type="ECO:0008006" key="3">
    <source>
        <dbReference type="Google" id="ProtNLM"/>
    </source>
</evidence>
<organism evidence="1 2">
    <name type="scientific">Pseudonocardia hispaniensis</name>
    <dbReference type="NCBI Taxonomy" id="904933"/>
    <lineage>
        <taxon>Bacteria</taxon>
        <taxon>Bacillati</taxon>
        <taxon>Actinomycetota</taxon>
        <taxon>Actinomycetes</taxon>
        <taxon>Pseudonocardiales</taxon>
        <taxon>Pseudonocardiaceae</taxon>
        <taxon>Pseudonocardia</taxon>
    </lineage>
</organism>
<accession>A0ABW1J5W7</accession>
<gene>
    <name evidence="1" type="ORF">ACFQE5_18645</name>
</gene>
<reference evidence="2" key="1">
    <citation type="journal article" date="2019" name="Int. J. Syst. Evol. Microbiol.">
        <title>The Global Catalogue of Microorganisms (GCM) 10K type strain sequencing project: providing services to taxonomists for standard genome sequencing and annotation.</title>
        <authorList>
            <consortium name="The Broad Institute Genomics Platform"/>
            <consortium name="The Broad Institute Genome Sequencing Center for Infectious Disease"/>
            <person name="Wu L."/>
            <person name="Ma J."/>
        </authorList>
    </citation>
    <scope>NUCLEOTIDE SEQUENCE [LARGE SCALE GENOMIC DNA]</scope>
    <source>
        <strain evidence="2">CCM 8391</strain>
    </source>
</reference>
<dbReference type="EMBL" id="JBHSQW010000035">
    <property type="protein sequence ID" value="MFC5996228.1"/>
    <property type="molecule type" value="Genomic_DNA"/>
</dbReference>
<dbReference type="Proteomes" id="UP001596302">
    <property type="component" value="Unassembled WGS sequence"/>
</dbReference>
<dbReference type="RefSeq" id="WP_379586751.1">
    <property type="nucleotide sequence ID" value="NZ_JBHSQW010000035.1"/>
</dbReference>
<sequence>MQDAMALAMNLAAAAHGPVTREDAAAEVLDELCASAPVAAAAVVAFDPISRRHIPLCVTGYPASVLHFCAHPHFSATTSATGCW</sequence>
<comment type="caution">
    <text evidence="1">The sequence shown here is derived from an EMBL/GenBank/DDBJ whole genome shotgun (WGS) entry which is preliminary data.</text>
</comment>
<name>A0ABW1J5W7_9PSEU</name>
<keyword evidence="2" id="KW-1185">Reference proteome</keyword>